<dbReference type="GO" id="GO:0070823">
    <property type="term" value="C:HDA1 complex"/>
    <property type="evidence" value="ECO:0007669"/>
    <property type="project" value="EnsemblFungi"/>
</dbReference>
<organism evidence="2 3">
    <name type="scientific">Eremothecium cymbalariae (strain CBS 270.75 / DBVPG 7215 / KCTC 17166 / NRRL Y-17582)</name>
    <name type="common">Yeast</name>
    <dbReference type="NCBI Taxonomy" id="931890"/>
    <lineage>
        <taxon>Eukaryota</taxon>
        <taxon>Fungi</taxon>
        <taxon>Dikarya</taxon>
        <taxon>Ascomycota</taxon>
        <taxon>Saccharomycotina</taxon>
        <taxon>Saccharomycetes</taxon>
        <taxon>Saccharomycetales</taxon>
        <taxon>Saccharomycetaceae</taxon>
        <taxon>Eremothecium</taxon>
    </lineage>
</organism>
<dbReference type="FunCoup" id="G8JRB9">
    <property type="interactions" value="109"/>
</dbReference>
<dbReference type="GO" id="GO:0004407">
    <property type="term" value="F:histone deacetylase activity"/>
    <property type="evidence" value="ECO:0007669"/>
    <property type="project" value="EnsemblFungi"/>
</dbReference>
<dbReference type="Pfam" id="PF11496">
    <property type="entry name" value="HDA2-3"/>
    <property type="match status" value="1"/>
</dbReference>
<keyword evidence="1" id="KW-0175">Coiled coil</keyword>
<dbReference type="Proteomes" id="UP000006790">
    <property type="component" value="Chromosome 3"/>
</dbReference>
<dbReference type="GO" id="GO:0003677">
    <property type="term" value="F:DNA binding"/>
    <property type="evidence" value="ECO:0007669"/>
    <property type="project" value="EnsemblFungi"/>
</dbReference>
<dbReference type="EMBL" id="CP002499">
    <property type="protein sequence ID" value="AET38688.1"/>
    <property type="molecule type" value="Genomic_DNA"/>
</dbReference>
<evidence type="ECO:0000313" key="3">
    <source>
        <dbReference type="Proteomes" id="UP000006790"/>
    </source>
</evidence>
<dbReference type="AlphaFoldDB" id="G8JRB9"/>
<protein>
    <recommendedName>
        <fullName evidence="4">HDA1 complex subunit 2</fullName>
    </recommendedName>
</protein>
<accession>G8JRB9</accession>
<dbReference type="RefSeq" id="XP_003645505.1">
    <property type="nucleotide sequence ID" value="XM_003645457.1"/>
</dbReference>
<dbReference type="GO" id="GO:0003682">
    <property type="term" value="F:chromatin binding"/>
    <property type="evidence" value="ECO:0007669"/>
    <property type="project" value="EnsemblFungi"/>
</dbReference>
<dbReference type="eggNOG" id="ENOG502QU6B">
    <property type="taxonomic scope" value="Eukaryota"/>
</dbReference>
<dbReference type="STRING" id="931890.G8JRB9"/>
<name>G8JRB9_ERECY</name>
<proteinExistence type="predicted"/>
<evidence type="ECO:0008006" key="4">
    <source>
        <dbReference type="Google" id="ProtNLM"/>
    </source>
</evidence>
<dbReference type="InterPro" id="IPR038609">
    <property type="entry name" value="HDA1_su2/3_sf"/>
</dbReference>
<dbReference type="OrthoDB" id="4034449at2759"/>
<dbReference type="KEGG" id="erc:Ecym_3189"/>
<dbReference type="Gene3D" id="3.40.50.12360">
    <property type="match status" value="2"/>
</dbReference>
<evidence type="ECO:0000256" key="1">
    <source>
        <dbReference type="SAM" id="Coils"/>
    </source>
</evidence>
<dbReference type="GO" id="GO:0005829">
    <property type="term" value="C:cytosol"/>
    <property type="evidence" value="ECO:0007669"/>
    <property type="project" value="EnsemblFungi"/>
</dbReference>
<dbReference type="InParanoid" id="G8JRB9"/>
<dbReference type="HOGENOM" id="CLU_409446_0_0_1"/>
<evidence type="ECO:0000313" key="2">
    <source>
        <dbReference type="EMBL" id="AET38688.1"/>
    </source>
</evidence>
<keyword evidence="3" id="KW-1185">Reference proteome</keyword>
<sequence length="668" mass="76877">MNLHDSGSQVYYMPVGLTELQKDLIEILICMHAESFLEEYSPEAVERLLKGGYERNGVDEKMELTMAALTPTQMNMLLLQNIRAVANHPCLLVDHYMPRKFLLMEPGQELISTSDKFKILDQLVELILCRDNRDRPLQLAVISHSVKELDLIEGFMLGKLVKLKRLSGTSLFDEKHQYAVKVGTRTNAGGDGTNNNYNTVYKDNSPSSVEGKLSSRAGISSTNVAGLKDDYDYQHSKKFSLLSNLRNRDSYIEDKDWLFLATATHLTHCEDLFENYDLDIIISFDPMLNEMLPSVYNVRNGPKSVPLIKLLVQNSPEHFMLATQHKFDYGQDDLHEALAHFIRHRNNYKDYEGISTCRLKEFVASLLSSGNISMALADTQLSQDNCTADIVESLLQRSILMNLQHTDYTLPQHHGEFDTKCYQAKLKKLIVTRLEACQREHQLKQSHILEKRMDETEKLNALDGVIFEAENAYRALNEDKTPLTDSEKRVQRTQDELQRLTEKFDMLNARKNELEELLSSNSLDSKIEEKKAKLNSLQSQLKPLYEENARRTNRNDALRMDYQKKSSEAANLSMILKTLRERKETLAKELKGPATQWMALSATQEESRLHEELTQLKQQRQFLSRYVEKMKTQYEITDLEEISRIQNNKNNTTVGRVRTTRATSPTYT</sequence>
<dbReference type="GO" id="GO:0031047">
    <property type="term" value="P:regulatory ncRNA-mediated gene silencing"/>
    <property type="evidence" value="ECO:0007669"/>
    <property type="project" value="EnsemblFungi"/>
</dbReference>
<dbReference type="InterPro" id="IPR021006">
    <property type="entry name" value="Hda2/3"/>
</dbReference>
<gene>
    <name evidence="2" type="ordered locus">Ecym_3189</name>
</gene>
<dbReference type="GeneID" id="11468765"/>
<dbReference type="OMA" id="DHYMPRQ"/>
<feature type="coiled-coil region" evidence="1">
    <location>
        <begin position="483"/>
        <end position="633"/>
    </location>
</feature>
<dbReference type="GO" id="GO:0000122">
    <property type="term" value="P:negative regulation of transcription by RNA polymerase II"/>
    <property type="evidence" value="ECO:0007669"/>
    <property type="project" value="EnsemblFungi"/>
</dbReference>
<reference evidence="3" key="1">
    <citation type="journal article" date="2012" name="G3 (Bethesda)">
        <title>Pichia sorbitophila, an interspecies yeast hybrid reveals early steps of genome resolution following polyploidization.</title>
        <authorList>
            <person name="Leh Louis V."/>
            <person name="Despons L."/>
            <person name="Friedrich A."/>
            <person name="Martin T."/>
            <person name="Durrens P."/>
            <person name="Casaregola S."/>
            <person name="Neuveglise C."/>
            <person name="Fairhead C."/>
            <person name="Marck C."/>
            <person name="Cruz J.A."/>
            <person name="Straub M.L."/>
            <person name="Kugler V."/>
            <person name="Sacerdot C."/>
            <person name="Uzunov Z."/>
            <person name="Thierry A."/>
            <person name="Weiss S."/>
            <person name="Bleykasten C."/>
            <person name="De Montigny J."/>
            <person name="Jacques N."/>
            <person name="Jung P."/>
            <person name="Lemaire M."/>
            <person name="Mallet S."/>
            <person name="Morel G."/>
            <person name="Richard G.F."/>
            <person name="Sarkar A."/>
            <person name="Savel G."/>
            <person name="Schacherer J."/>
            <person name="Seret M.L."/>
            <person name="Talla E."/>
            <person name="Samson G."/>
            <person name="Jubin C."/>
            <person name="Poulain J."/>
            <person name="Vacherie B."/>
            <person name="Barbe V."/>
            <person name="Pelletier E."/>
            <person name="Sherman D.J."/>
            <person name="Westhof E."/>
            <person name="Weissenbach J."/>
            <person name="Baret P.V."/>
            <person name="Wincker P."/>
            <person name="Gaillardin C."/>
            <person name="Dujon B."/>
            <person name="Souciet J.L."/>
        </authorList>
    </citation>
    <scope>NUCLEOTIDE SEQUENCE [LARGE SCALE GENOMIC DNA]</scope>
    <source>
        <strain evidence="3">CBS 270.75 / DBVPG 7215 / KCTC 17166 / NRRL Y-17582</strain>
    </source>
</reference>